<feature type="region of interest" description="Disordered" evidence="1">
    <location>
        <begin position="180"/>
        <end position="212"/>
    </location>
</feature>
<name>A0ABM1EYD9_PRICU</name>
<protein>
    <submittedName>
        <fullName evidence="3">Ribosomal biogenesis protein LAS1L-like</fullName>
    </submittedName>
</protein>
<dbReference type="PANTHER" id="PTHR15002:SF0">
    <property type="entry name" value="RIBOSOMAL BIOGENESIS PROTEIN LAS1L"/>
    <property type="match status" value="1"/>
</dbReference>
<dbReference type="InterPro" id="IPR007174">
    <property type="entry name" value="Las1"/>
</dbReference>
<accession>A0ABM1EYD9</accession>
<keyword evidence="2" id="KW-1185">Reference proteome</keyword>
<evidence type="ECO:0000313" key="3">
    <source>
        <dbReference type="RefSeq" id="XP_014677210.1"/>
    </source>
</evidence>
<proteinExistence type="predicted"/>
<gene>
    <name evidence="3" type="primary">LOC106817077</name>
</gene>
<evidence type="ECO:0000256" key="1">
    <source>
        <dbReference type="SAM" id="MobiDB-lite"/>
    </source>
</evidence>
<feature type="compositionally biased region" description="Acidic residues" evidence="1">
    <location>
        <begin position="200"/>
        <end position="209"/>
    </location>
</feature>
<evidence type="ECO:0000313" key="2">
    <source>
        <dbReference type="Proteomes" id="UP000695022"/>
    </source>
</evidence>
<dbReference type="Proteomes" id="UP000695022">
    <property type="component" value="Unplaced"/>
</dbReference>
<dbReference type="PANTHER" id="PTHR15002">
    <property type="entry name" value="RIBOSOMAL BIOGENESIS PROTEIN LAS1L"/>
    <property type="match status" value="1"/>
</dbReference>
<dbReference type="Pfam" id="PF04031">
    <property type="entry name" value="Las1"/>
    <property type="match status" value="1"/>
</dbReference>
<sequence>MAAPMSKRVFPWVSREEWEEVYYGLYTDYGSDASSSSAVAKQWAIERTQLWRSRSGNRFPPGVETTVCLAQALLLLLEEERERSKTRERCDEVRLLLSMAIVRFVNFVADVGQKNTFRAQPVHVLAGMKGVPEWVVDLRHTATHATLPSLSILVLGAEFALTWLQNQYWEVERARLSPSPINSQTSAGEACVIKKGKKEEEEEEGEEEREERIRSLLGDYQQLQFETYS</sequence>
<reference evidence="3" key="1">
    <citation type="submission" date="2025-08" db="UniProtKB">
        <authorList>
            <consortium name="RefSeq"/>
        </authorList>
    </citation>
    <scope>IDENTIFICATION</scope>
</reference>
<dbReference type="RefSeq" id="XP_014677210.1">
    <property type="nucleotide sequence ID" value="XM_014821724.1"/>
</dbReference>
<dbReference type="GeneID" id="106817077"/>
<organism evidence="2 3">
    <name type="scientific">Priapulus caudatus</name>
    <name type="common">Priapulid worm</name>
    <dbReference type="NCBI Taxonomy" id="37621"/>
    <lineage>
        <taxon>Eukaryota</taxon>
        <taxon>Metazoa</taxon>
        <taxon>Ecdysozoa</taxon>
        <taxon>Scalidophora</taxon>
        <taxon>Priapulida</taxon>
        <taxon>Priapulimorpha</taxon>
        <taxon>Priapulimorphida</taxon>
        <taxon>Priapulidae</taxon>
        <taxon>Priapulus</taxon>
    </lineage>
</organism>